<feature type="region of interest" description="Disordered" evidence="1">
    <location>
        <begin position="81"/>
        <end position="104"/>
    </location>
</feature>
<dbReference type="EMBL" id="UINC01001705">
    <property type="protein sequence ID" value="SUZ87035.1"/>
    <property type="molecule type" value="Genomic_DNA"/>
</dbReference>
<name>A0A381R5I8_9ZZZZ</name>
<feature type="region of interest" description="Disordered" evidence="1">
    <location>
        <begin position="30"/>
        <end position="66"/>
    </location>
</feature>
<proteinExistence type="predicted"/>
<accession>A0A381R5I8</accession>
<feature type="compositionally biased region" description="Basic and acidic residues" evidence="1">
    <location>
        <begin position="30"/>
        <end position="43"/>
    </location>
</feature>
<evidence type="ECO:0000313" key="2">
    <source>
        <dbReference type="EMBL" id="SUZ87035.1"/>
    </source>
</evidence>
<dbReference type="AlphaFoldDB" id="A0A381R5I8"/>
<gene>
    <name evidence="2" type="ORF">METZ01_LOCUS39889</name>
</gene>
<organism evidence="2">
    <name type="scientific">marine metagenome</name>
    <dbReference type="NCBI Taxonomy" id="408172"/>
    <lineage>
        <taxon>unclassified sequences</taxon>
        <taxon>metagenomes</taxon>
        <taxon>ecological metagenomes</taxon>
    </lineage>
</organism>
<evidence type="ECO:0000256" key="1">
    <source>
        <dbReference type="SAM" id="MobiDB-lite"/>
    </source>
</evidence>
<feature type="compositionally biased region" description="Polar residues" evidence="1">
    <location>
        <begin position="48"/>
        <end position="58"/>
    </location>
</feature>
<protein>
    <submittedName>
        <fullName evidence="2">Uncharacterized protein</fullName>
    </submittedName>
</protein>
<reference evidence="2" key="1">
    <citation type="submission" date="2018-05" db="EMBL/GenBank/DDBJ databases">
        <authorList>
            <person name="Lanie J.A."/>
            <person name="Ng W.-L."/>
            <person name="Kazmierczak K.M."/>
            <person name="Andrzejewski T.M."/>
            <person name="Davidsen T.M."/>
            <person name="Wayne K.J."/>
            <person name="Tettelin H."/>
            <person name="Glass J.I."/>
            <person name="Rusch D."/>
            <person name="Podicherti R."/>
            <person name="Tsui H.-C.T."/>
            <person name="Winkler M.E."/>
        </authorList>
    </citation>
    <scope>NUCLEOTIDE SEQUENCE</scope>
</reference>
<sequence>MSKRMAMVFLCVTVALGVVSTAAAQDRASEAEWEVPRTPDGRPDLQGIWTNQSMTPTQRRGDQGPVYTPEEVAEIERGYADREASAAQASDPNRPPPEPKNTISVADSYNDVYFQRGNGVAVVYGEPRTSLITVPSNGRIPPRTPEARARRAESREARGQFGQYDHPELRPLAERCLTSYGSPAGPPMLPTGLYNSNYIIVQTPDHVLIMTEMVHDARIIRIGDGPKLPPHIRPWMGDSWGHWEGDVLVVETTNIHPLQPYSSAEMKVTERFSRMREDAVLYEFMVDDPSTYAEPWGGQIPMTTMPDQMYEYACQEGNYALSAVLSGARYQERMEAEEANDSRRD</sequence>